<feature type="signal peptide" evidence="1">
    <location>
        <begin position="1"/>
        <end position="17"/>
    </location>
</feature>
<evidence type="ECO:0000256" key="1">
    <source>
        <dbReference type="SAM" id="SignalP"/>
    </source>
</evidence>
<organism evidence="2 3">
    <name type="scientific">Glomus cerebriforme</name>
    <dbReference type="NCBI Taxonomy" id="658196"/>
    <lineage>
        <taxon>Eukaryota</taxon>
        <taxon>Fungi</taxon>
        <taxon>Fungi incertae sedis</taxon>
        <taxon>Mucoromycota</taxon>
        <taxon>Glomeromycotina</taxon>
        <taxon>Glomeromycetes</taxon>
        <taxon>Glomerales</taxon>
        <taxon>Glomeraceae</taxon>
        <taxon>Glomus</taxon>
    </lineage>
</organism>
<gene>
    <name evidence="2" type="ORF">C1645_817311</name>
</gene>
<proteinExistence type="predicted"/>
<dbReference type="AlphaFoldDB" id="A0A397TIW2"/>
<dbReference type="OrthoDB" id="2445244at2759"/>
<evidence type="ECO:0008006" key="4">
    <source>
        <dbReference type="Google" id="ProtNLM"/>
    </source>
</evidence>
<dbReference type="EMBL" id="QKYT01000070">
    <property type="protein sequence ID" value="RIA94941.1"/>
    <property type="molecule type" value="Genomic_DNA"/>
</dbReference>
<dbReference type="Proteomes" id="UP000265703">
    <property type="component" value="Unassembled WGS sequence"/>
</dbReference>
<reference evidence="2 3" key="1">
    <citation type="submission" date="2018-06" db="EMBL/GenBank/DDBJ databases">
        <title>Comparative genomics reveals the genomic features of Rhizophagus irregularis, R. cerebriforme, R. diaphanum and Gigaspora rosea, and their symbiotic lifestyle signature.</title>
        <authorList>
            <person name="Morin E."/>
            <person name="San Clemente H."/>
            <person name="Chen E.C.H."/>
            <person name="De La Providencia I."/>
            <person name="Hainaut M."/>
            <person name="Kuo A."/>
            <person name="Kohler A."/>
            <person name="Murat C."/>
            <person name="Tang N."/>
            <person name="Roy S."/>
            <person name="Loubradou J."/>
            <person name="Henrissat B."/>
            <person name="Grigoriev I.V."/>
            <person name="Corradi N."/>
            <person name="Roux C."/>
            <person name="Martin F.M."/>
        </authorList>
    </citation>
    <scope>NUCLEOTIDE SEQUENCE [LARGE SCALE GENOMIC DNA]</scope>
    <source>
        <strain evidence="2 3">DAOM 227022</strain>
    </source>
</reference>
<name>A0A397TIW2_9GLOM</name>
<evidence type="ECO:0000313" key="2">
    <source>
        <dbReference type="EMBL" id="RIA94941.1"/>
    </source>
</evidence>
<sequence length="78" mass="8711">MWKQIAIVLWHLANGAGIRTLEQTLGISQGLARFKNNRGLPNVIGAIDGMHIPIHFPFKNGSQFINHKGFISSIYLEL</sequence>
<keyword evidence="1" id="KW-0732">Signal</keyword>
<keyword evidence="3" id="KW-1185">Reference proteome</keyword>
<comment type="caution">
    <text evidence="2">The sequence shown here is derived from an EMBL/GenBank/DDBJ whole genome shotgun (WGS) entry which is preliminary data.</text>
</comment>
<accession>A0A397TIW2</accession>
<feature type="chain" id="PRO_5017282707" description="DDE Tnp4 domain-containing protein" evidence="1">
    <location>
        <begin position="18"/>
        <end position="78"/>
    </location>
</feature>
<evidence type="ECO:0000313" key="3">
    <source>
        <dbReference type="Proteomes" id="UP000265703"/>
    </source>
</evidence>
<protein>
    <recommendedName>
        <fullName evidence="4">DDE Tnp4 domain-containing protein</fullName>
    </recommendedName>
</protein>